<comment type="caution">
    <text evidence="2">The sequence shown here is derived from an EMBL/GenBank/DDBJ whole genome shotgun (WGS) entry which is preliminary data.</text>
</comment>
<dbReference type="InterPro" id="IPR002744">
    <property type="entry name" value="MIP18-like"/>
</dbReference>
<reference evidence="2 3" key="1">
    <citation type="submission" date="2021-06" db="EMBL/GenBank/DDBJ databases">
        <title>Actinoplanes lichenicola sp. nov., and Actinoplanes ovalisporus sp. nov., isolated from lichen in Thailand.</title>
        <authorList>
            <person name="Saeng-In P."/>
            <person name="Kanchanasin P."/>
            <person name="Yuki M."/>
            <person name="Kudo T."/>
            <person name="Ohkuma M."/>
            <person name="Phongsopitanun W."/>
            <person name="Tanasupawat S."/>
        </authorList>
    </citation>
    <scope>NUCLEOTIDE SEQUENCE [LARGE SCALE GENOMIC DNA]</scope>
    <source>
        <strain evidence="2 3">NBRC 110975</strain>
    </source>
</reference>
<dbReference type="InterPro" id="IPR052339">
    <property type="entry name" value="Fe-S_Maturation_MIP18"/>
</dbReference>
<accession>A0ABS5YUR6</accession>
<dbReference type="RefSeq" id="WP_215791446.1">
    <property type="nucleotide sequence ID" value="NZ_JAHKKG010000008.1"/>
</dbReference>
<name>A0ABS5YUR6_9ACTN</name>
<dbReference type="Pfam" id="PF01883">
    <property type="entry name" value="FeS_assembly_P"/>
    <property type="match status" value="1"/>
</dbReference>
<protein>
    <submittedName>
        <fullName evidence="2">Iron-sulfur cluster assembly protein</fullName>
    </submittedName>
</protein>
<evidence type="ECO:0000259" key="1">
    <source>
        <dbReference type="Pfam" id="PF01883"/>
    </source>
</evidence>
<evidence type="ECO:0000313" key="2">
    <source>
        <dbReference type="EMBL" id="MBU2667195.1"/>
    </source>
</evidence>
<dbReference type="PANTHER" id="PTHR42831:SF1">
    <property type="entry name" value="FE-S PROTEIN MATURATION AUXILIARY FACTOR YITW"/>
    <property type="match status" value="1"/>
</dbReference>
<proteinExistence type="predicted"/>
<dbReference type="EMBL" id="JAHKKG010000008">
    <property type="protein sequence ID" value="MBU2667195.1"/>
    <property type="molecule type" value="Genomic_DNA"/>
</dbReference>
<feature type="domain" description="MIP18 family-like" evidence="1">
    <location>
        <begin position="6"/>
        <end position="83"/>
    </location>
</feature>
<sequence length="97" mass="10708">MATTTEDKILTSLREIIDPCSVALGRPLDLVDMGLIEKIDVDAGHVDITVVLTDAACAFYQDMQRQIRDAACMVDGVHDVEVHIAPKLWHPSRLAPR</sequence>
<dbReference type="PANTHER" id="PTHR42831">
    <property type="entry name" value="FE-S PROTEIN MATURATION AUXILIARY FACTOR YITW"/>
    <property type="match status" value="1"/>
</dbReference>
<organism evidence="2 3">
    <name type="scientific">Paractinoplanes bogorensis</name>
    <dbReference type="NCBI Taxonomy" id="1610840"/>
    <lineage>
        <taxon>Bacteria</taxon>
        <taxon>Bacillati</taxon>
        <taxon>Actinomycetota</taxon>
        <taxon>Actinomycetes</taxon>
        <taxon>Micromonosporales</taxon>
        <taxon>Micromonosporaceae</taxon>
        <taxon>Paractinoplanes</taxon>
    </lineage>
</organism>
<evidence type="ECO:0000313" key="3">
    <source>
        <dbReference type="Proteomes" id="UP001519654"/>
    </source>
</evidence>
<dbReference type="InterPro" id="IPR034904">
    <property type="entry name" value="FSCA_dom_sf"/>
</dbReference>
<dbReference type="Proteomes" id="UP001519654">
    <property type="component" value="Unassembled WGS sequence"/>
</dbReference>
<dbReference type="SUPFAM" id="SSF117916">
    <property type="entry name" value="Fe-S cluster assembly (FSCA) domain-like"/>
    <property type="match status" value="1"/>
</dbReference>
<keyword evidence="3" id="KW-1185">Reference proteome</keyword>
<gene>
    <name evidence="2" type="ORF">KOI35_27170</name>
</gene>
<dbReference type="Gene3D" id="3.30.300.130">
    <property type="entry name" value="Fe-S cluster assembly (FSCA)"/>
    <property type="match status" value="1"/>
</dbReference>